<organism evidence="5 6">
    <name type="scientific">Thlaspi arvense</name>
    <name type="common">Field penny-cress</name>
    <dbReference type="NCBI Taxonomy" id="13288"/>
    <lineage>
        <taxon>Eukaryota</taxon>
        <taxon>Viridiplantae</taxon>
        <taxon>Streptophyta</taxon>
        <taxon>Embryophyta</taxon>
        <taxon>Tracheophyta</taxon>
        <taxon>Spermatophyta</taxon>
        <taxon>Magnoliopsida</taxon>
        <taxon>eudicotyledons</taxon>
        <taxon>Gunneridae</taxon>
        <taxon>Pentapetalae</taxon>
        <taxon>rosids</taxon>
        <taxon>malvids</taxon>
        <taxon>Brassicales</taxon>
        <taxon>Brassicaceae</taxon>
        <taxon>Thlaspideae</taxon>
        <taxon>Thlaspi</taxon>
    </lineage>
</organism>
<protein>
    <recommendedName>
        <fullName evidence="7">Protein NIM1-INTERACTING 1</fullName>
    </recommendedName>
</protein>
<feature type="compositionally biased region" description="Basic and acidic residues" evidence="4">
    <location>
        <begin position="64"/>
        <end position="84"/>
    </location>
</feature>
<reference evidence="5 6" key="1">
    <citation type="submission" date="2022-03" db="EMBL/GenBank/DDBJ databases">
        <authorList>
            <person name="Nunn A."/>
            <person name="Chopra R."/>
            <person name="Nunn A."/>
            <person name="Contreras Garrido A."/>
        </authorList>
    </citation>
    <scope>NUCLEOTIDE SEQUENCE [LARGE SCALE GENOMIC DNA]</scope>
</reference>
<evidence type="ECO:0000256" key="2">
    <source>
        <dbReference type="ARBA" id="ARBA00009937"/>
    </source>
</evidence>
<feature type="region of interest" description="Disordered" evidence="4">
    <location>
        <begin position="1"/>
        <end position="50"/>
    </location>
</feature>
<dbReference type="PANTHER" id="PTHR33669:SF1">
    <property type="entry name" value="PROTEIN NIM1-INTERACTING 1"/>
    <property type="match status" value="1"/>
</dbReference>
<evidence type="ECO:0000313" key="5">
    <source>
        <dbReference type="EMBL" id="CAH2039129.1"/>
    </source>
</evidence>
<gene>
    <name evidence="5" type="ORF">TAV2_LOCUS1643</name>
</gene>
<dbReference type="EMBL" id="OU466857">
    <property type="protein sequence ID" value="CAH2039129.1"/>
    <property type="molecule type" value="Genomic_DNA"/>
</dbReference>
<comment type="similarity">
    <text evidence="2">Belongs to the NPR1-interactor family.</text>
</comment>
<feature type="compositionally biased region" description="Acidic residues" evidence="4">
    <location>
        <begin position="126"/>
        <end position="137"/>
    </location>
</feature>
<evidence type="ECO:0000256" key="4">
    <source>
        <dbReference type="SAM" id="MobiDB-lite"/>
    </source>
</evidence>
<dbReference type="Pfam" id="PF15699">
    <property type="entry name" value="NPR1_interact"/>
    <property type="match status" value="1"/>
</dbReference>
<dbReference type="InterPro" id="IPR031425">
    <property type="entry name" value="NPR1/NH1-interacting"/>
</dbReference>
<name>A0AAU9RJN9_THLAR</name>
<sequence length="153" mass="18023">MYPKHFNLHDYPSNALKTMKNKNDQNVEIKDANRIDERGREDEDEEDKKIDTFFKLIKDYQEARKRRREELTENSGDARKKSNAGERSGVVVPAFQPEDFSQCRTDLKPSMSVSDHKQENTKVKEEEEDEVEEDEETEKEREEEKGLDLNLAL</sequence>
<comment type="subcellular location">
    <subcellularLocation>
        <location evidence="1">Nucleus</location>
    </subcellularLocation>
</comment>
<dbReference type="GO" id="GO:0010112">
    <property type="term" value="P:regulation of systemic acquired resistance"/>
    <property type="evidence" value="ECO:0007669"/>
    <property type="project" value="InterPro"/>
</dbReference>
<proteinExistence type="inferred from homology"/>
<feature type="compositionally biased region" description="Basic and acidic residues" evidence="4">
    <location>
        <begin position="21"/>
        <end position="50"/>
    </location>
</feature>
<evidence type="ECO:0000313" key="6">
    <source>
        <dbReference type="Proteomes" id="UP000836841"/>
    </source>
</evidence>
<accession>A0AAU9RJN9</accession>
<dbReference type="Proteomes" id="UP000836841">
    <property type="component" value="Chromosome 1"/>
</dbReference>
<dbReference type="PANTHER" id="PTHR33669">
    <property type="entry name" value="PROTEIN NEGATIVE REGULATOR OF RESISTANCE"/>
    <property type="match status" value="1"/>
</dbReference>
<dbReference type="AlphaFoldDB" id="A0AAU9RJN9"/>
<keyword evidence="3" id="KW-0539">Nucleus</keyword>
<feature type="compositionally biased region" description="Basic and acidic residues" evidence="4">
    <location>
        <begin position="114"/>
        <end position="125"/>
    </location>
</feature>
<dbReference type="GO" id="GO:0005634">
    <property type="term" value="C:nucleus"/>
    <property type="evidence" value="ECO:0007669"/>
    <property type="project" value="UniProtKB-SubCell"/>
</dbReference>
<feature type="region of interest" description="Disordered" evidence="4">
    <location>
        <begin position="64"/>
        <end position="153"/>
    </location>
</feature>
<evidence type="ECO:0000256" key="1">
    <source>
        <dbReference type="ARBA" id="ARBA00004123"/>
    </source>
</evidence>
<evidence type="ECO:0000256" key="3">
    <source>
        <dbReference type="ARBA" id="ARBA00023242"/>
    </source>
</evidence>
<evidence type="ECO:0008006" key="7">
    <source>
        <dbReference type="Google" id="ProtNLM"/>
    </source>
</evidence>
<keyword evidence="6" id="KW-1185">Reference proteome</keyword>
<feature type="compositionally biased region" description="Basic and acidic residues" evidence="4">
    <location>
        <begin position="138"/>
        <end position="147"/>
    </location>
</feature>